<gene>
    <name evidence="2" type="ORF">GUJ93_ZPchr0013g34556</name>
</gene>
<comment type="caution">
    <text evidence="2">The sequence shown here is derived from an EMBL/GenBank/DDBJ whole genome shotgun (WGS) entry which is preliminary data.</text>
</comment>
<evidence type="ECO:0000313" key="2">
    <source>
        <dbReference type="EMBL" id="KAG8099140.1"/>
    </source>
</evidence>
<organism evidence="2 3">
    <name type="scientific">Zizania palustris</name>
    <name type="common">Northern wild rice</name>
    <dbReference type="NCBI Taxonomy" id="103762"/>
    <lineage>
        <taxon>Eukaryota</taxon>
        <taxon>Viridiplantae</taxon>
        <taxon>Streptophyta</taxon>
        <taxon>Embryophyta</taxon>
        <taxon>Tracheophyta</taxon>
        <taxon>Spermatophyta</taxon>
        <taxon>Magnoliopsida</taxon>
        <taxon>Liliopsida</taxon>
        <taxon>Poales</taxon>
        <taxon>Poaceae</taxon>
        <taxon>BOP clade</taxon>
        <taxon>Oryzoideae</taxon>
        <taxon>Oryzeae</taxon>
        <taxon>Zizaniinae</taxon>
        <taxon>Zizania</taxon>
    </lineage>
</organism>
<evidence type="ECO:0000256" key="1">
    <source>
        <dbReference type="SAM" id="MobiDB-lite"/>
    </source>
</evidence>
<sequence>MAPALQPAAAAATTTLWPRLLPSPRRNAATQEHPHRIPSLNQLQPKRPLSAGVSHKSRFLVVCTSSGSYAEQAVVSTAHHNLSRIHFFDSVPDTCIIFISGYWTGPDVDDGCGNVVAILQRIA</sequence>
<reference evidence="2" key="2">
    <citation type="submission" date="2021-02" db="EMBL/GenBank/DDBJ databases">
        <authorList>
            <person name="Kimball J.A."/>
            <person name="Haas M.W."/>
            <person name="Macchietto M."/>
            <person name="Kono T."/>
            <person name="Duquette J."/>
            <person name="Shao M."/>
        </authorList>
    </citation>
    <scope>NUCLEOTIDE SEQUENCE</scope>
    <source>
        <tissue evidence="2">Fresh leaf tissue</tissue>
    </source>
</reference>
<protein>
    <submittedName>
        <fullName evidence="2">Uncharacterized protein</fullName>
    </submittedName>
</protein>
<feature type="region of interest" description="Disordered" evidence="1">
    <location>
        <begin position="21"/>
        <end position="47"/>
    </location>
</feature>
<keyword evidence="3" id="KW-1185">Reference proteome</keyword>
<dbReference type="EMBL" id="JAAALK010000079">
    <property type="protein sequence ID" value="KAG8099140.1"/>
    <property type="molecule type" value="Genomic_DNA"/>
</dbReference>
<proteinExistence type="predicted"/>
<accession>A0A8J5WZL1</accession>
<name>A0A8J5WZL1_ZIZPA</name>
<dbReference type="AlphaFoldDB" id="A0A8J5WZL1"/>
<reference evidence="2" key="1">
    <citation type="journal article" date="2021" name="bioRxiv">
        <title>Whole Genome Assembly and Annotation of Northern Wild Rice, Zizania palustris L., Supports a Whole Genome Duplication in the Zizania Genus.</title>
        <authorList>
            <person name="Haas M."/>
            <person name="Kono T."/>
            <person name="Macchietto M."/>
            <person name="Millas R."/>
            <person name="McGilp L."/>
            <person name="Shao M."/>
            <person name="Duquette J."/>
            <person name="Hirsch C.N."/>
            <person name="Kimball J."/>
        </authorList>
    </citation>
    <scope>NUCLEOTIDE SEQUENCE</scope>
    <source>
        <tissue evidence="2">Fresh leaf tissue</tissue>
    </source>
</reference>
<dbReference type="OrthoDB" id="1685715at2759"/>
<evidence type="ECO:0000313" key="3">
    <source>
        <dbReference type="Proteomes" id="UP000729402"/>
    </source>
</evidence>
<dbReference type="Proteomes" id="UP000729402">
    <property type="component" value="Unassembled WGS sequence"/>
</dbReference>